<evidence type="ECO:0000256" key="1">
    <source>
        <dbReference type="ARBA" id="ARBA00006484"/>
    </source>
</evidence>
<dbReference type="GO" id="GO:0008206">
    <property type="term" value="P:bile acid metabolic process"/>
    <property type="evidence" value="ECO:0007669"/>
    <property type="project" value="UniProtKB-ARBA"/>
</dbReference>
<organism evidence="4 5">
    <name type="scientific">Clostridium fungisolvens</name>
    <dbReference type="NCBI Taxonomy" id="1604897"/>
    <lineage>
        <taxon>Bacteria</taxon>
        <taxon>Bacillati</taxon>
        <taxon>Bacillota</taxon>
        <taxon>Clostridia</taxon>
        <taxon>Eubacteriales</taxon>
        <taxon>Clostridiaceae</taxon>
        <taxon>Clostridium</taxon>
    </lineage>
</organism>
<dbReference type="Pfam" id="PF13561">
    <property type="entry name" value="adh_short_C2"/>
    <property type="match status" value="1"/>
</dbReference>
<reference evidence="4 5" key="1">
    <citation type="submission" date="2020-07" db="EMBL/GenBank/DDBJ databases">
        <title>A new beta-1,3-glucan-decomposing anaerobic bacterium isolated from anoxic soil subjected to biological soil disinfestation.</title>
        <authorList>
            <person name="Ueki A."/>
            <person name="Tonouchi A."/>
        </authorList>
    </citation>
    <scope>NUCLEOTIDE SEQUENCE [LARGE SCALE GENOMIC DNA]</scope>
    <source>
        <strain evidence="4 5">TW1</strain>
    </source>
</reference>
<protein>
    <submittedName>
        <fullName evidence="4">3-oxoacyl-[acyl-carrier-protein] reductase FabG</fullName>
    </submittedName>
</protein>
<dbReference type="CDD" id="cd05233">
    <property type="entry name" value="SDR_c"/>
    <property type="match status" value="1"/>
</dbReference>
<keyword evidence="3" id="KW-0443">Lipid metabolism</keyword>
<evidence type="ECO:0000256" key="2">
    <source>
        <dbReference type="ARBA" id="ARBA00023002"/>
    </source>
</evidence>
<gene>
    <name evidence="4" type="ORF">bsdtw1_00594</name>
</gene>
<keyword evidence="2" id="KW-0560">Oxidoreductase</keyword>
<comment type="caution">
    <text evidence="4">The sequence shown here is derived from an EMBL/GenBank/DDBJ whole genome shotgun (WGS) entry which is preliminary data.</text>
</comment>
<keyword evidence="3" id="KW-0753">Steroid metabolism</keyword>
<dbReference type="GO" id="GO:0016491">
    <property type="term" value="F:oxidoreductase activity"/>
    <property type="evidence" value="ECO:0007669"/>
    <property type="project" value="UniProtKB-KW"/>
</dbReference>
<dbReference type="FunFam" id="3.40.50.720:FF:000084">
    <property type="entry name" value="Short-chain dehydrogenase reductase"/>
    <property type="match status" value="1"/>
</dbReference>
<keyword evidence="5" id="KW-1185">Reference proteome</keyword>
<dbReference type="InterPro" id="IPR002347">
    <property type="entry name" value="SDR_fam"/>
</dbReference>
<evidence type="ECO:0000313" key="5">
    <source>
        <dbReference type="Proteomes" id="UP000580568"/>
    </source>
</evidence>
<dbReference type="SUPFAM" id="SSF51735">
    <property type="entry name" value="NAD(P)-binding Rossmann-fold domains"/>
    <property type="match status" value="1"/>
</dbReference>
<evidence type="ECO:0000256" key="3">
    <source>
        <dbReference type="ARBA" id="ARBA00023221"/>
    </source>
</evidence>
<dbReference type="Proteomes" id="UP000580568">
    <property type="component" value="Unassembled WGS sequence"/>
</dbReference>
<dbReference type="PANTHER" id="PTHR42879">
    <property type="entry name" value="3-OXOACYL-(ACYL-CARRIER-PROTEIN) REDUCTASE"/>
    <property type="match status" value="1"/>
</dbReference>
<dbReference type="InterPro" id="IPR036291">
    <property type="entry name" value="NAD(P)-bd_dom_sf"/>
</dbReference>
<dbReference type="PRINTS" id="PR00081">
    <property type="entry name" value="GDHRDH"/>
</dbReference>
<dbReference type="PANTHER" id="PTHR42879:SF2">
    <property type="entry name" value="3-OXOACYL-[ACYL-CARRIER-PROTEIN] REDUCTASE FABG"/>
    <property type="match status" value="1"/>
</dbReference>
<comment type="similarity">
    <text evidence="1">Belongs to the short-chain dehydrogenases/reductases (SDR) family.</text>
</comment>
<dbReference type="EMBL" id="BLZR01000001">
    <property type="protein sequence ID" value="GFP74542.1"/>
    <property type="molecule type" value="Genomic_DNA"/>
</dbReference>
<dbReference type="Gene3D" id="3.40.50.720">
    <property type="entry name" value="NAD(P)-binding Rossmann-like Domain"/>
    <property type="match status" value="1"/>
</dbReference>
<dbReference type="AlphaFoldDB" id="A0A6V8SDA8"/>
<dbReference type="InterPro" id="IPR050259">
    <property type="entry name" value="SDR"/>
</dbReference>
<sequence length="245" mass="27318">MINKINKKEVNVMKKTVLITGGNKGIGLECTRLFLKNNYKIIIVARDYTNFEFDDNENVEKIEYDLSYLSGIEKLVGKLDHIDVLVNNAGIMNSIPYDIYSEEEIKKIMNINLYAPIELIKHVSKSMIASGSGRIVNISSIAGQIGHPDIWYGISKAGLINATKSFAKLLGSKGIIINAVAPGPVETDMMTLIPEQRKKDIKSNVYLDRFAKPEEVAKTIYWLATDSPEYINGTCIDINNGAFPR</sequence>
<proteinExistence type="inferred from homology"/>
<dbReference type="PRINTS" id="PR00080">
    <property type="entry name" value="SDRFAMILY"/>
</dbReference>
<name>A0A6V8SDA8_9CLOT</name>
<accession>A0A6V8SDA8</accession>
<evidence type="ECO:0000313" key="4">
    <source>
        <dbReference type="EMBL" id="GFP74542.1"/>
    </source>
</evidence>